<evidence type="ECO:0008006" key="3">
    <source>
        <dbReference type="Google" id="ProtNLM"/>
    </source>
</evidence>
<evidence type="ECO:0000313" key="2">
    <source>
        <dbReference type="Proteomes" id="UP000701853"/>
    </source>
</evidence>
<gene>
    <name evidence="1" type="ORF">CXB51_009247</name>
</gene>
<proteinExistence type="predicted"/>
<name>A0A8J6D288_9ROSI</name>
<organism evidence="1 2">
    <name type="scientific">Gossypium anomalum</name>
    <dbReference type="NCBI Taxonomy" id="47600"/>
    <lineage>
        <taxon>Eukaryota</taxon>
        <taxon>Viridiplantae</taxon>
        <taxon>Streptophyta</taxon>
        <taxon>Embryophyta</taxon>
        <taxon>Tracheophyta</taxon>
        <taxon>Spermatophyta</taxon>
        <taxon>Magnoliopsida</taxon>
        <taxon>eudicotyledons</taxon>
        <taxon>Gunneridae</taxon>
        <taxon>Pentapetalae</taxon>
        <taxon>rosids</taxon>
        <taxon>malvids</taxon>
        <taxon>Malvales</taxon>
        <taxon>Malvaceae</taxon>
        <taxon>Malvoideae</taxon>
        <taxon>Gossypium</taxon>
    </lineage>
</organism>
<keyword evidence="2" id="KW-1185">Reference proteome</keyword>
<comment type="caution">
    <text evidence="1">The sequence shown here is derived from an EMBL/GenBank/DDBJ whole genome shotgun (WGS) entry which is preliminary data.</text>
</comment>
<dbReference type="PANTHER" id="PTHR33116:SF86">
    <property type="entry name" value="REVERSE TRANSCRIPTASE DOMAIN-CONTAINING PROTEIN"/>
    <property type="match status" value="1"/>
</dbReference>
<protein>
    <recommendedName>
        <fullName evidence="3">Reverse transcriptase zinc-binding domain-containing protein</fullName>
    </recommendedName>
</protein>
<accession>A0A8J6D288</accession>
<dbReference type="PANTHER" id="PTHR33116">
    <property type="entry name" value="REVERSE TRANSCRIPTASE ZINC-BINDING DOMAIN-CONTAINING PROTEIN-RELATED-RELATED"/>
    <property type="match status" value="1"/>
</dbReference>
<dbReference type="EMBL" id="JAHUZN010000004">
    <property type="protein sequence ID" value="KAG8495967.1"/>
    <property type="molecule type" value="Genomic_DNA"/>
</dbReference>
<dbReference type="AlphaFoldDB" id="A0A8J6D288"/>
<dbReference type="Proteomes" id="UP000701853">
    <property type="component" value="Chromosome 4"/>
</dbReference>
<dbReference type="OrthoDB" id="1000431at2759"/>
<reference evidence="1 2" key="1">
    <citation type="journal article" date="2021" name="bioRxiv">
        <title>The Gossypium anomalum genome as a resource for cotton improvement and evolutionary analysis of hybrid incompatibility.</title>
        <authorList>
            <person name="Grover C.E."/>
            <person name="Yuan D."/>
            <person name="Arick M.A."/>
            <person name="Miller E.R."/>
            <person name="Hu G."/>
            <person name="Peterson D.G."/>
            <person name="Wendel J.F."/>
            <person name="Udall J.A."/>
        </authorList>
    </citation>
    <scope>NUCLEOTIDE SEQUENCE [LARGE SCALE GENOMIC DNA]</scope>
    <source>
        <strain evidence="1">JFW-Udall</strain>
        <tissue evidence="1">Leaf</tissue>
    </source>
</reference>
<sequence length="254" mass="28750">MHTSSWDARQLSLAGRVTLAQSVLLSIPSYFIQTMMIPKGLCDEIECIVRKFVWGSTNGNTKVALVNWDSVCQLKPHEGLGLRCLEDHNTSFMMKMGFKIISNVNDLWVQVIRSKYEIPSGLPENISRERCSFLWRSIAKVWPLVYENLLRSVGDSKSIQCWRDPWILNCGPLLSYIPYSSNLNMDCRLSNMIAGDGSWNLELFRLWIPGEIINKIVGIPSSHPSLGLDKIVWGATSTGLFFIKSAYEKTRDGT</sequence>
<evidence type="ECO:0000313" key="1">
    <source>
        <dbReference type="EMBL" id="KAG8495967.1"/>
    </source>
</evidence>